<organism evidence="2 3">
    <name type="scientific">Archangium minus</name>
    <dbReference type="NCBI Taxonomy" id="83450"/>
    <lineage>
        <taxon>Bacteria</taxon>
        <taxon>Pseudomonadati</taxon>
        <taxon>Myxococcota</taxon>
        <taxon>Myxococcia</taxon>
        <taxon>Myxococcales</taxon>
        <taxon>Cystobacterineae</taxon>
        <taxon>Archangiaceae</taxon>
        <taxon>Archangium</taxon>
    </lineage>
</organism>
<evidence type="ECO:0000313" key="2">
    <source>
        <dbReference type="EMBL" id="WNG50388.1"/>
    </source>
</evidence>
<evidence type="ECO:0000256" key="1">
    <source>
        <dbReference type="SAM" id="SignalP"/>
    </source>
</evidence>
<protein>
    <submittedName>
        <fullName evidence="2">Uncharacterized protein</fullName>
    </submittedName>
</protein>
<dbReference type="Proteomes" id="UP001611383">
    <property type="component" value="Chromosome"/>
</dbReference>
<keyword evidence="1" id="KW-0732">Signal</keyword>
<name>A0ABY9X4U5_9BACT</name>
<dbReference type="PROSITE" id="PS51257">
    <property type="entry name" value="PROKAR_LIPOPROTEIN"/>
    <property type="match status" value="1"/>
</dbReference>
<reference evidence="2 3" key="1">
    <citation type="submission" date="2019-08" db="EMBL/GenBank/DDBJ databases">
        <title>Archangium and Cystobacter genomes.</title>
        <authorList>
            <person name="Chen I.-C.K."/>
            <person name="Wielgoss S."/>
        </authorList>
    </citation>
    <scope>NUCLEOTIDE SEQUENCE [LARGE SCALE GENOMIC DNA]</scope>
    <source>
        <strain evidence="2 3">Cbm 6</strain>
    </source>
</reference>
<feature type="chain" id="PRO_5046527375" evidence="1">
    <location>
        <begin position="27"/>
        <end position="400"/>
    </location>
</feature>
<gene>
    <name evidence="2" type="ORF">F0U60_44335</name>
</gene>
<accession>A0ABY9X4U5</accession>
<keyword evidence="3" id="KW-1185">Reference proteome</keyword>
<sequence>MLDFRRRSTRGLAMTSFLVLSLGLGAACGPNAGQEELTTQQTDSLTDTAQGVTAQAVTGLRSVAEWEKLFLGTWESSHTSDFLPRSKSLDSWEFYNLGYGIDANTAMYRATGKTQYLDRALLYVNNMVANARPSSTLGSNFKDSYLGWKSARPEVVNQEVPLYESYCWRYVTQLLRVIRETPELYSNSTYRTQYDRLLAFTEKNIFEKWYQRGANAFVYRARTHMAAHWAYIAMNLSLMTTDPARKATYTAVVNNINRDLPNSTSSLRQQMKPNPANSAAYFWSDVWGSTALPGQDSSHGNGVLAYIVEAHDAGIEWTDDDMRKFSATLNNVLWPAAGKYAAYVDGSGAGGGWWNDGLMKLGRYDANIQRRLETHTVGRNVQFYGNGALNMKLLSSAAAQ</sequence>
<dbReference type="EMBL" id="CP043494">
    <property type="protein sequence ID" value="WNG50388.1"/>
    <property type="molecule type" value="Genomic_DNA"/>
</dbReference>
<evidence type="ECO:0000313" key="3">
    <source>
        <dbReference type="Proteomes" id="UP001611383"/>
    </source>
</evidence>
<proteinExistence type="predicted"/>
<feature type="signal peptide" evidence="1">
    <location>
        <begin position="1"/>
        <end position="26"/>
    </location>
</feature>